<feature type="compositionally biased region" description="Polar residues" evidence="1">
    <location>
        <begin position="362"/>
        <end position="374"/>
    </location>
</feature>
<feature type="domain" description="Ketopantoate reductase N-terminal" evidence="2">
    <location>
        <begin position="14"/>
        <end position="113"/>
    </location>
</feature>
<feature type="region of interest" description="Disordered" evidence="1">
    <location>
        <begin position="279"/>
        <end position="374"/>
    </location>
</feature>
<evidence type="ECO:0000259" key="3">
    <source>
        <dbReference type="Pfam" id="PF08546"/>
    </source>
</evidence>
<feature type="domain" description="Ketopantoate reductase C-terminal" evidence="3">
    <location>
        <begin position="147"/>
        <end position="270"/>
    </location>
</feature>
<dbReference type="InterPro" id="IPR013332">
    <property type="entry name" value="KPR_N"/>
</dbReference>
<feature type="compositionally biased region" description="Acidic residues" evidence="1">
    <location>
        <begin position="453"/>
        <end position="463"/>
    </location>
</feature>
<feature type="region of interest" description="Disordered" evidence="1">
    <location>
        <begin position="420"/>
        <end position="514"/>
    </location>
</feature>
<dbReference type="Gene3D" id="1.10.1040.10">
    <property type="entry name" value="N-(1-d-carboxylethyl)-l-norvaline Dehydrogenase, domain 2"/>
    <property type="match status" value="1"/>
</dbReference>
<dbReference type="Pfam" id="PF02558">
    <property type="entry name" value="ApbA"/>
    <property type="match status" value="1"/>
</dbReference>
<dbReference type="EMBL" id="CAWUOM010000044">
    <property type="protein sequence ID" value="CAK7268242.1"/>
    <property type="molecule type" value="Genomic_DNA"/>
</dbReference>
<gene>
    <name evidence="4" type="ORF">SEPCBS57363_002996</name>
</gene>
<dbReference type="Gene3D" id="3.40.50.720">
    <property type="entry name" value="NAD(P)-binding Rossmann-like Domain"/>
    <property type="match status" value="1"/>
</dbReference>
<proteinExistence type="predicted"/>
<comment type="caution">
    <text evidence="4">The sequence shown here is derived from an EMBL/GenBank/DDBJ whole genome shotgun (WGS) entry which is preliminary data.</text>
</comment>
<evidence type="ECO:0000313" key="5">
    <source>
        <dbReference type="Proteomes" id="UP001642501"/>
    </source>
</evidence>
<feature type="compositionally biased region" description="Low complexity" evidence="1">
    <location>
        <begin position="583"/>
        <end position="596"/>
    </location>
</feature>
<dbReference type="SUPFAM" id="SSF48179">
    <property type="entry name" value="6-phosphogluconate dehydrogenase C-terminal domain-like"/>
    <property type="match status" value="1"/>
</dbReference>
<feature type="compositionally biased region" description="Gly residues" evidence="1">
    <location>
        <begin position="344"/>
        <end position="353"/>
    </location>
</feature>
<organism evidence="4 5">
    <name type="scientific">Sporothrix epigloea</name>
    <dbReference type="NCBI Taxonomy" id="1892477"/>
    <lineage>
        <taxon>Eukaryota</taxon>
        <taxon>Fungi</taxon>
        <taxon>Dikarya</taxon>
        <taxon>Ascomycota</taxon>
        <taxon>Pezizomycotina</taxon>
        <taxon>Sordariomycetes</taxon>
        <taxon>Sordariomycetidae</taxon>
        <taxon>Ophiostomatales</taxon>
        <taxon>Ophiostomataceae</taxon>
        <taxon>Sporothrix</taxon>
    </lineage>
</organism>
<feature type="compositionally biased region" description="Polar residues" evidence="1">
    <location>
        <begin position="564"/>
        <end position="574"/>
    </location>
</feature>
<dbReference type="InterPro" id="IPR051402">
    <property type="entry name" value="KPR-Related"/>
</dbReference>
<sequence length="727" mass="78738">MAPSNSRLKILSVVKSPEEAASRREGAFDYVILCVKALPDIYDLATIIDSVVTPQHTCILVNTTHSLGVEAALEERFPANVVLSLVSKAEVVQLGASDFEHKGSTEIWVGPTNSQNDRIPRTIREDMAQALAMTLMSGQVDCKVSTNIRQQQYERLMGPIAFHTTSVVFETPNHAQLIEKVGVRQMILGILDELLNLAKSQGCTFPPEFKDETIAELIKPQLSESVMWQDYVARRPMEVETYLGSPIRLSQEAGIAVPRIESLYAILHNLNIINQTRPKSDLAVRPPGSPKAANNMPPRVSVQSNGGRPMANGIPPNGMNNRPPRGRNPSQGGPTGRRPPMSMGGSGPNGYGRSGPPNGYPQSRQQSRRGSMENSDLQEFRHLVLYNDGPDSSQGPPPQDSDLALRERELQLRQRELALREQEMRMRRSGPPPQTLPRRGAPPSRNGGAMSVYDDEDEDDDYFDPGMATGPPMPSVDADNFDMMSVTSRKNRKAPGNTNSMQYRNNGDMGPVPNRGSRFRPTFGRNRSSQIIDQVPSTHSNIFDDPLMSCSSNRYANVDRGQMQVGSRTNSLTASRLDEMQYSGSGPMSHMGPMGPINGPAGGPYPRRMAQSPGNQHNSSMRGGINSRPSPPNGYAGPPVSGRPSPPAGVRQPVPHYSPGHGNASVPQKIEHQAGVSPLQPPLGKNVRSLTGSASASAGSGDSHLDSEPSANSSQSSLGSRQLIGVQ</sequence>
<dbReference type="PANTHER" id="PTHR21708">
    <property type="entry name" value="PROBABLE 2-DEHYDROPANTOATE 2-REDUCTASE"/>
    <property type="match status" value="1"/>
</dbReference>
<reference evidence="4 5" key="1">
    <citation type="submission" date="2024-01" db="EMBL/GenBank/DDBJ databases">
        <authorList>
            <person name="Allen C."/>
            <person name="Tagirdzhanova G."/>
        </authorList>
    </citation>
    <scope>NUCLEOTIDE SEQUENCE [LARGE SCALE GENOMIC DNA]</scope>
    <source>
        <strain evidence="4 5">CBS 573.63</strain>
    </source>
</reference>
<dbReference type="Proteomes" id="UP001642501">
    <property type="component" value="Unassembled WGS sequence"/>
</dbReference>
<dbReference type="InterPro" id="IPR013752">
    <property type="entry name" value="KPA_reductase"/>
</dbReference>
<evidence type="ECO:0000313" key="4">
    <source>
        <dbReference type="EMBL" id="CAK7268242.1"/>
    </source>
</evidence>
<feature type="compositionally biased region" description="Polar residues" evidence="1">
    <location>
        <begin position="496"/>
        <end position="505"/>
    </location>
</feature>
<dbReference type="InterPro" id="IPR013328">
    <property type="entry name" value="6PGD_dom2"/>
</dbReference>
<evidence type="ECO:0000256" key="1">
    <source>
        <dbReference type="SAM" id="MobiDB-lite"/>
    </source>
</evidence>
<feature type="compositionally biased region" description="Low complexity" evidence="1">
    <location>
        <begin position="692"/>
        <end position="701"/>
    </location>
</feature>
<feature type="compositionally biased region" description="Low complexity" evidence="1">
    <location>
        <begin position="312"/>
        <end position="343"/>
    </location>
</feature>
<protein>
    <recommendedName>
        <fullName evidence="6">2-dehydropantoate 2-reductase</fullName>
    </recommendedName>
</protein>
<feature type="compositionally biased region" description="Polar residues" evidence="1">
    <location>
        <begin position="612"/>
        <end position="621"/>
    </location>
</feature>
<evidence type="ECO:0008006" key="6">
    <source>
        <dbReference type="Google" id="ProtNLM"/>
    </source>
</evidence>
<keyword evidence="5" id="KW-1185">Reference proteome</keyword>
<dbReference type="PANTHER" id="PTHR21708:SF25">
    <property type="entry name" value="PROTEIN PAM1-RELATED"/>
    <property type="match status" value="1"/>
</dbReference>
<accession>A0ABP0DLR6</accession>
<feature type="compositionally biased region" description="Polar residues" evidence="1">
    <location>
        <begin position="709"/>
        <end position="720"/>
    </location>
</feature>
<feature type="region of interest" description="Disordered" evidence="1">
    <location>
        <begin position="563"/>
        <end position="727"/>
    </location>
</feature>
<evidence type="ECO:0000259" key="2">
    <source>
        <dbReference type="Pfam" id="PF02558"/>
    </source>
</evidence>
<dbReference type="InterPro" id="IPR008927">
    <property type="entry name" value="6-PGluconate_DH-like_C_sf"/>
</dbReference>
<dbReference type="Pfam" id="PF08546">
    <property type="entry name" value="ApbA_C"/>
    <property type="match status" value="1"/>
</dbReference>
<name>A0ABP0DLR6_9PEZI</name>